<protein>
    <submittedName>
        <fullName evidence="2">Uncharacterized protein</fullName>
    </submittedName>
</protein>
<reference evidence="2 3" key="1">
    <citation type="submission" date="2016-05" db="EMBL/GenBank/DDBJ databases">
        <title>Comparative analysis of secretome profiles of manganese(II)-oxidizing ascomycete fungi.</title>
        <authorList>
            <consortium name="DOE Joint Genome Institute"/>
            <person name="Zeiner C.A."/>
            <person name="Purvine S.O."/>
            <person name="Zink E.M."/>
            <person name="Wu S."/>
            <person name="Pasa-Tolic L."/>
            <person name="Chaput D.L."/>
            <person name="Haridas S."/>
            <person name="Grigoriev I.V."/>
            <person name="Santelli C.M."/>
            <person name="Hansel C.M."/>
        </authorList>
    </citation>
    <scope>NUCLEOTIDE SEQUENCE [LARGE SCALE GENOMIC DNA]</scope>
    <source>
        <strain evidence="2 3">AP3s5-JAC2a</strain>
    </source>
</reference>
<organism evidence="2 3">
    <name type="scientific">Paraphaeosphaeria sporulosa</name>
    <dbReference type="NCBI Taxonomy" id="1460663"/>
    <lineage>
        <taxon>Eukaryota</taxon>
        <taxon>Fungi</taxon>
        <taxon>Dikarya</taxon>
        <taxon>Ascomycota</taxon>
        <taxon>Pezizomycotina</taxon>
        <taxon>Dothideomycetes</taxon>
        <taxon>Pleosporomycetidae</taxon>
        <taxon>Pleosporales</taxon>
        <taxon>Massarineae</taxon>
        <taxon>Didymosphaeriaceae</taxon>
        <taxon>Paraphaeosphaeria</taxon>
    </lineage>
</organism>
<sequence length="131" mass="14554">MISKSILTLMATAALLETGLAVPLVSENIGLDLVTRQTESPAVYFKTFSDSPHCAGNARMWSYDDGSYDDGGCHSLSAYSMEVTWFANTCRDNLAFIYRGSTCEHEPTEIQVQTGTCYDTSLYHKFKVFCH</sequence>
<feature type="signal peptide" evidence="1">
    <location>
        <begin position="1"/>
        <end position="21"/>
    </location>
</feature>
<dbReference type="RefSeq" id="XP_018034644.1">
    <property type="nucleotide sequence ID" value="XM_018180229.1"/>
</dbReference>
<evidence type="ECO:0000256" key="1">
    <source>
        <dbReference type="SAM" id="SignalP"/>
    </source>
</evidence>
<keyword evidence="3" id="KW-1185">Reference proteome</keyword>
<dbReference type="InParanoid" id="A0A177CBS7"/>
<dbReference type="Proteomes" id="UP000077069">
    <property type="component" value="Unassembled WGS sequence"/>
</dbReference>
<dbReference type="AlphaFoldDB" id="A0A177CBS7"/>
<accession>A0A177CBS7</accession>
<evidence type="ECO:0000313" key="3">
    <source>
        <dbReference type="Proteomes" id="UP000077069"/>
    </source>
</evidence>
<dbReference type="EMBL" id="KV441553">
    <property type="protein sequence ID" value="OAG04279.1"/>
    <property type="molecule type" value="Genomic_DNA"/>
</dbReference>
<gene>
    <name evidence="2" type="ORF">CC84DRAFT_1176528</name>
</gene>
<name>A0A177CBS7_9PLEO</name>
<evidence type="ECO:0000313" key="2">
    <source>
        <dbReference type="EMBL" id="OAG04279.1"/>
    </source>
</evidence>
<dbReference type="GeneID" id="28763715"/>
<feature type="chain" id="PRO_5008058076" evidence="1">
    <location>
        <begin position="22"/>
        <end position="131"/>
    </location>
</feature>
<keyword evidence="1" id="KW-0732">Signal</keyword>
<proteinExistence type="predicted"/>